<gene>
    <name evidence="2" type="ORF">GCM10007898_24870</name>
</gene>
<dbReference type="Proteomes" id="UP001156627">
    <property type="component" value="Unassembled WGS sequence"/>
</dbReference>
<dbReference type="EMBL" id="BSOA01000026">
    <property type="protein sequence ID" value="GLQ88916.1"/>
    <property type="molecule type" value="Genomic_DNA"/>
</dbReference>
<evidence type="ECO:0000313" key="3">
    <source>
        <dbReference type="Proteomes" id="UP001156627"/>
    </source>
</evidence>
<evidence type="ECO:0000256" key="1">
    <source>
        <dbReference type="SAM" id="Phobius"/>
    </source>
</evidence>
<evidence type="ECO:0000313" key="2">
    <source>
        <dbReference type="EMBL" id="GLQ88916.1"/>
    </source>
</evidence>
<feature type="transmembrane region" description="Helical" evidence="1">
    <location>
        <begin position="34"/>
        <end position="59"/>
    </location>
</feature>
<name>A0ABQ5XB47_9GAMM</name>
<keyword evidence="1" id="KW-0472">Membrane</keyword>
<sequence length="104" mass="11384">MESTLNESWRLRILKNLRDAGPASTMREPSIEGIAMSAAGQGSAGNVLAAICSLFIPGLGQLVQGRFLKAVLMFVLAGVLWVFWLGWIIHLWSILDAAMFRPNN</sequence>
<organism evidence="2 3">
    <name type="scientific">Dyella flagellata</name>
    <dbReference type="NCBI Taxonomy" id="1867833"/>
    <lineage>
        <taxon>Bacteria</taxon>
        <taxon>Pseudomonadati</taxon>
        <taxon>Pseudomonadota</taxon>
        <taxon>Gammaproteobacteria</taxon>
        <taxon>Lysobacterales</taxon>
        <taxon>Rhodanobacteraceae</taxon>
        <taxon>Dyella</taxon>
    </lineage>
</organism>
<reference evidence="3" key="1">
    <citation type="journal article" date="2019" name="Int. J. Syst. Evol. Microbiol.">
        <title>The Global Catalogue of Microorganisms (GCM) 10K type strain sequencing project: providing services to taxonomists for standard genome sequencing and annotation.</title>
        <authorList>
            <consortium name="The Broad Institute Genomics Platform"/>
            <consortium name="The Broad Institute Genome Sequencing Center for Infectious Disease"/>
            <person name="Wu L."/>
            <person name="Ma J."/>
        </authorList>
    </citation>
    <scope>NUCLEOTIDE SEQUENCE [LARGE SCALE GENOMIC DNA]</scope>
    <source>
        <strain evidence="3">NBRC 111981</strain>
    </source>
</reference>
<proteinExistence type="predicted"/>
<protein>
    <submittedName>
        <fullName evidence="2">Uncharacterized protein</fullName>
    </submittedName>
</protein>
<accession>A0ABQ5XB47</accession>
<keyword evidence="3" id="KW-1185">Reference proteome</keyword>
<feature type="transmembrane region" description="Helical" evidence="1">
    <location>
        <begin position="71"/>
        <end position="95"/>
    </location>
</feature>
<keyword evidence="1" id="KW-1133">Transmembrane helix</keyword>
<comment type="caution">
    <text evidence="2">The sequence shown here is derived from an EMBL/GenBank/DDBJ whole genome shotgun (WGS) entry which is preliminary data.</text>
</comment>
<keyword evidence="1" id="KW-0812">Transmembrane</keyword>